<protein>
    <recommendedName>
        <fullName evidence="4">Sel1 repeat family protein</fullName>
    </recommendedName>
</protein>
<reference evidence="2 3" key="1">
    <citation type="submission" date="2017-05" db="EMBL/GenBank/DDBJ databases">
        <authorList>
            <person name="Song R."/>
            <person name="Chenine A.L."/>
            <person name="Ruprecht R.M."/>
        </authorList>
    </citation>
    <scope>NUCLEOTIDE SEQUENCE [LARGE SCALE GENOMIC DNA]</scope>
    <source>
        <strain evidence="2 3">DSM 26136</strain>
    </source>
</reference>
<gene>
    <name evidence="2" type="ORF">CCO03_08295</name>
</gene>
<dbReference type="Gene3D" id="1.25.40.10">
    <property type="entry name" value="Tetratricopeptide repeat domain"/>
    <property type="match status" value="1"/>
</dbReference>
<proteinExistence type="predicted"/>
<dbReference type="InterPro" id="IPR050767">
    <property type="entry name" value="Sel1_AlgK"/>
</dbReference>
<evidence type="ECO:0000313" key="3">
    <source>
        <dbReference type="Proteomes" id="UP000196138"/>
    </source>
</evidence>
<dbReference type="OrthoDB" id="5365194at2"/>
<evidence type="ECO:0000256" key="1">
    <source>
        <dbReference type="SAM" id="MobiDB-lite"/>
    </source>
</evidence>
<feature type="compositionally biased region" description="Low complexity" evidence="1">
    <location>
        <begin position="869"/>
        <end position="880"/>
    </location>
</feature>
<dbReference type="Pfam" id="PF08238">
    <property type="entry name" value="Sel1"/>
    <property type="match status" value="3"/>
</dbReference>
<feature type="region of interest" description="Disordered" evidence="1">
    <location>
        <begin position="262"/>
        <end position="299"/>
    </location>
</feature>
<dbReference type="SUPFAM" id="SSF81901">
    <property type="entry name" value="HCP-like"/>
    <property type="match status" value="1"/>
</dbReference>
<evidence type="ECO:0008006" key="4">
    <source>
        <dbReference type="Google" id="ProtNLM"/>
    </source>
</evidence>
<keyword evidence="3" id="KW-1185">Reference proteome</keyword>
<accession>A0A1Y0EM02</accession>
<dbReference type="PANTHER" id="PTHR11102:SF160">
    <property type="entry name" value="ERAD-ASSOCIATED E3 UBIQUITIN-PROTEIN LIGASE COMPONENT HRD3"/>
    <property type="match status" value="1"/>
</dbReference>
<dbReference type="KEGG" id="cser:CCO03_08295"/>
<dbReference type="PANTHER" id="PTHR11102">
    <property type="entry name" value="SEL-1-LIKE PROTEIN"/>
    <property type="match status" value="1"/>
</dbReference>
<organism evidence="2 3">
    <name type="scientific">Comamonas serinivorans</name>
    <dbReference type="NCBI Taxonomy" id="1082851"/>
    <lineage>
        <taxon>Bacteria</taxon>
        <taxon>Pseudomonadati</taxon>
        <taxon>Pseudomonadota</taxon>
        <taxon>Betaproteobacteria</taxon>
        <taxon>Burkholderiales</taxon>
        <taxon>Comamonadaceae</taxon>
        <taxon>Comamonas</taxon>
    </lineage>
</organism>
<feature type="compositionally biased region" description="Basic and acidic residues" evidence="1">
    <location>
        <begin position="796"/>
        <end position="819"/>
    </location>
</feature>
<dbReference type="RefSeq" id="WP_087279713.1">
    <property type="nucleotide sequence ID" value="NZ_CP021455.1"/>
</dbReference>
<dbReference type="EMBL" id="CP021455">
    <property type="protein sequence ID" value="ARU04673.1"/>
    <property type="molecule type" value="Genomic_DNA"/>
</dbReference>
<feature type="compositionally biased region" description="Low complexity" evidence="1">
    <location>
        <begin position="262"/>
        <end position="284"/>
    </location>
</feature>
<feature type="region of interest" description="Disordered" evidence="1">
    <location>
        <begin position="770"/>
        <end position="897"/>
    </location>
</feature>
<sequence length="897" mass="93244">MDPIFSRPTTAFVCHPSAQAIAHEIDLAMAHCGLLPDDGPDAAAEGPVVELLAGAGLWHVWRISPDEGLWQLRDGGGVPLLQQVCKRLSVPGFATVFDAEDAGSEVLLEMDAQGQLRAAGAWRGADRLGEVPLSLPMQPFSSGLKSLWAQAQTQAAVDGLTLTPVRAFLRMAWQRLGGSPLADAGKGPRPVSTTRYRAADAAALRDFLAQKQGGRTAPAQGADSPAEAGVPPPDHLGVGTAASQTRWEAGLAAARARVESAPDSAAGVASDAASPPHAAASDSAQVASMPEPESPGVAAGAQAVPVAPPVAAAPRYAQGETMAVGDAVALDGGMSGGRLQALQGEGRDFRAVLDVGGGREQAFAGADFVARATRVGTDTQSYHAADGLVVDTLKARAEQGDAKAMLYLGIRLLRGAGIDRDPHKAYAWLTQAADREAVLAQYLVGMMSKNPARSARYWERAAQRGHASSQFCLALALLHGQGVAQDTARGTQWLSRAAQQGHLAAMYNLGLLKTGSDRALIEDVDARLPLFVAKAEGGDHVATWLLAQAIQAGAPLELDQVVSWLSDAVAEGFEPAYEHLASLAAQPAVSTAARDRASLQLAEQAVVGSLTARFALGQLLVHGDADALGEGLRQLHEVAGSGNVRASDAIRQVQVELLANVQALLADARVAGAASADDVGADLSREAVRERVWRAATGLQAIADGGVVEMGPNARVQVQNLYQAAADLGNADATLQLAALRADPRWEQALLLDHLVAPGLTQTESLLPIHDDDEGMEPLSFSHHRESVDTPDQGEAEAKSAFDTDMGEARQPEGPHEDGEAPPAPVDTPLPALSDSAADEAAADATASTLQAEPASQTGELGEADLPGVEVTPADDAAPVAPAPEVPPKRKPWWKFW</sequence>
<evidence type="ECO:0000313" key="2">
    <source>
        <dbReference type="EMBL" id="ARU04673.1"/>
    </source>
</evidence>
<dbReference type="InterPro" id="IPR006597">
    <property type="entry name" value="Sel1-like"/>
</dbReference>
<dbReference type="Proteomes" id="UP000196138">
    <property type="component" value="Chromosome"/>
</dbReference>
<dbReference type="InterPro" id="IPR011990">
    <property type="entry name" value="TPR-like_helical_dom_sf"/>
</dbReference>
<feature type="region of interest" description="Disordered" evidence="1">
    <location>
        <begin position="212"/>
        <end position="234"/>
    </location>
</feature>
<name>A0A1Y0EM02_9BURK</name>
<dbReference type="SMART" id="SM00671">
    <property type="entry name" value="SEL1"/>
    <property type="match status" value="3"/>
</dbReference>
<feature type="compositionally biased region" description="Low complexity" evidence="1">
    <location>
        <begin position="843"/>
        <end position="853"/>
    </location>
</feature>
<dbReference type="AlphaFoldDB" id="A0A1Y0EM02"/>